<dbReference type="PANTHER" id="PTHR46254:SF3">
    <property type="entry name" value="SECRETED PROTEIN"/>
    <property type="match status" value="1"/>
</dbReference>
<dbReference type="AlphaFoldDB" id="A0A5F8AN61"/>
<evidence type="ECO:0000313" key="1">
    <source>
        <dbReference type="Ensembl" id="ENSMMUP00000078390.1"/>
    </source>
</evidence>
<evidence type="ECO:0000313" key="2">
    <source>
        <dbReference type="Proteomes" id="UP000006718"/>
    </source>
</evidence>
<proteinExistence type="predicted"/>
<dbReference type="InParanoid" id="A0A5F8AN61"/>
<protein>
    <submittedName>
        <fullName evidence="1">Uncharacterized protein</fullName>
    </submittedName>
</protein>
<dbReference type="VEuPathDB" id="HostDB:ENSMMUG00000055513"/>
<dbReference type="GeneTree" id="ENSGT00940000164709"/>
<name>A0A5F8AN61_MACMU</name>
<dbReference type="PRINTS" id="PR02045">
    <property type="entry name" value="F138DOMAIN"/>
</dbReference>
<keyword evidence="2" id="KW-1185">Reference proteome</keyword>
<sequence length="120" mass="12930">MEFHSCCPGWSAMVQSQLTATLSPGFQRFSCLSLLSSWDDRHPPPCLTDLLYLVETGFHHVGRTGLELLTSGDPPTSASQSAGITGVNHCSRPTFLTTCLSHHLVSNIRAGTKSSCVLRA</sequence>
<organism evidence="1 2">
    <name type="scientific">Macaca mulatta</name>
    <name type="common">Rhesus macaque</name>
    <dbReference type="NCBI Taxonomy" id="9544"/>
    <lineage>
        <taxon>Eukaryota</taxon>
        <taxon>Metazoa</taxon>
        <taxon>Chordata</taxon>
        <taxon>Craniata</taxon>
        <taxon>Vertebrata</taxon>
        <taxon>Euteleostomi</taxon>
        <taxon>Mammalia</taxon>
        <taxon>Eutheria</taxon>
        <taxon>Euarchontoglires</taxon>
        <taxon>Primates</taxon>
        <taxon>Haplorrhini</taxon>
        <taxon>Catarrhini</taxon>
        <taxon>Cercopithecidae</taxon>
        <taxon>Cercopithecinae</taxon>
        <taxon>Macaca</taxon>
    </lineage>
</organism>
<dbReference type="OMA" id="HPAWHKT"/>
<dbReference type="Bgee" id="ENSMMUG00000055513">
    <property type="expression patterns" value="Expressed in adult mammalian kidney"/>
</dbReference>
<dbReference type="Proteomes" id="UP000006718">
    <property type="component" value="Chromosome 11"/>
</dbReference>
<reference evidence="1" key="4">
    <citation type="submission" date="2025-09" db="UniProtKB">
        <authorList>
            <consortium name="Ensembl"/>
        </authorList>
    </citation>
    <scope>IDENTIFICATION</scope>
    <source>
        <strain evidence="1">17573</strain>
    </source>
</reference>
<reference evidence="1" key="3">
    <citation type="submission" date="2025-08" db="UniProtKB">
        <authorList>
            <consortium name="Ensembl"/>
        </authorList>
    </citation>
    <scope>IDENTIFICATION</scope>
    <source>
        <strain evidence="1">17573</strain>
    </source>
</reference>
<reference evidence="2" key="1">
    <citation type="journal article" date="2007" name="Science">
        <title>Evolutionary and biomedical insights from the rhesus macaque genome.</title>
        <authorList>
            <person name="Gibbs R.A."/>
            <person name="Rogers J."/>
            <person name="Katze M.G."/>
            <person name="Bumgarner R."/>
            <person name="Weinstock G.M."/>
            <person name="Mardis E.R."/>
            <person name="Remington K.A."/>
            <person name="Strausberg R.L."/>
            <person name="Venter J.C."/>
            <person name="Wilson R.K."/>
            <person name="Batzer M.A."/>
            <person name="Bustamante C.D."/>
            <person name="Eichler E.E."/>
            <person name="Hahn M.W."/>
            <person name="Hardison R.C."/>
            <person name="Makova K.D."/>
            <person name="Miller W."/>
            <person name="Milosavljevic A."/>
            <person name="Palermo R.E."/>
            <person name="Siepel A."/>
            <person name="Sikela J.M."/>
            <person name="Attaway T."/>
            <person name="Bell S."/>
            <person name="Bernard K.E."/>
            <person name="Buhay C.J."/>
            <person name="Chandrabose M.N."/>
            <person name="Dao M."/>
            <person name="Davis C."/>
            <person name="Delehaunty K.D."/>
            <person name="Ding Y."/>
            <person name="Dinh H.H."/>
            <person name="Dugan-Rocha S."/>
            <person name="Fulton L.A."/>
            <person name="Gabisi R.A."/>
            <person name="Garner T.T."/>
            <person name="Godfrey J."/>
            <person name="Hawes A.C."/>
            <person name="Hernandez J."/>
            <person name="Hines S."/>
            <person name="Holder M."/>
            <person name="Hume J."/>
            <person name="Jhangiani S.N."/>
            <person name="Joshi V."/>
            <person name="Khan Z.M."/>
            <person name="Kirkness E.F."/>
            <person name="Cree A."/>
            <person name="Fowler R.G."/>
            <person name="Lee S."/>
            <person name="Lewis L.R."/>
            <person name="Li Z."/>
            <person name="Liu Y.-S."/>
            <person name="Moore S.M."/>
            <person name="Muzny D."/>
            <person name="Nazareth L.V."/>
            <person name="Ngo D.N."/>
            <person name="Okwuonu G.O."/>
            <person name="Pai G."/>
            <person name="Parker D."/>
            <person name="Paul H.A."/>
            <person name="Pfannkoch C."/>
            <person name="Pohl C.S."/>
            <person name="Rogers Y.-H.C."/>
            <person name="Ruiz S.J."/>
            <person name="Sabo A."/>
            <person name="Santibanez J."/>
            <person name="Schneider B.W."/>
            <person name="Smith S.M."/>
            <person name="Sodergren E."/>
            <person name="Svatek A.F."/>
            <person name="Utterback T.R."/>
            <person name="Vattathil S."/>
            <person name="Warren W."/>
            <person name="White C.S."/>
            <person name="Chinwalla A.T."/>
            <person name="Feng Y."/>
            <person name="Halpern A.L."/>
            <person name="Hillier L.W."/>
            <person name="Huang X."/>
            <person name="Minx P."/>
            <person name="Nelson J.O."/>
            <person name="Pepin K.H."/>
            <person name="Qin X."/>
            <person name="Sutton G.G."/>
            <person name="Venter E."/>
            <person name="Walenz B.P."/>
            <person name="Wallis J.W."/>
            <person name="Worley K.C."/>
            <person name="Yang S.-P."/>
            <person name="Jones S.M."/>
            <person name="Marra M.A."/>
            <person name="Rocchi M."/>
            <person name="Schein J.E."/>
            <person name="Baertsch R."/>
            <person name="Clarke L."/>
            <person name="Csuros M."/>
            <person name="Glasscock J."/>
            <person name="Harris R.A."/>
            <person name="Havlak P."/>
            <person name="Jackson A.R."/>
            <person name="Jiang H."/>
            <person name="Liu Y."/>
            <person name="Messina D.N."/>
            <person name="Shen Y."/>
            <person name="Song H.X.-Z."/>
            <person name="Wylie T."/>
            <person name="Zhang L."/>
            <person name="Birney E."/>
            <person name="Han K."/>
            <person name="Konkel M.K."/>
            <person name="Lee J."/>
            <person name="Smit A.F.A."/>
            <person name="Ullmer B."/>
            <person name="Wang H."/>
            <person name="Xing J."/>
            <person name="Burhans R."/>
            <person name="Cheng Z."/>
            <person name="Karro J.E."/>
            <person name="Ma J."/>
            <person name="Raney B."/>
            <person name="She X."/>
            <person name="Cox M.J."/>
            <person name="Demuth J.P."/>
            <person name="Dumas L.J."/>
            <person name="Han S.-G."/>
            <person name="Hopkins J."/>
            <person name="Karimpour-Fard A."/>
            <person name="Kim Y.H."/>
            <person name="Pollack J.R."/>
            <person name="Vinar T."/>
            <person name="Addo-Quaye C."/>
            <person name="Degenhardt J."/>
            <person name="Denby A."/>
            <person name="Hubisz M.J."/>
            <person name="Indap A."/>
            <person name="Kosiol C."/>
            <person name="Lahn B.T."/>
            <person name="Lawson H.A."/>
            <person name="Marklein A."/>
            <person name="Nielsen R."/>
            <person name="Vallender E.J."/>
            <person name="Clark A.G."/>
            <person name="Ferguson B."/>
            <person name="Hernandez R.D."/>
            <person name="Hirani K."/>
            <person name="Kehrer-Sawatzki H."/>
            <person name="Kolb J."/>
            <person name="Patil S."/>
            <person name="Pu L.-L."/>
            <person name="Ren Y."/>
            <person name="Smith D.G."/>
            <person name="Wheeler D.A."/>
            <person name="Schenck I."/>
            <person name="Ball E.V."/>
            <person name="Chen R."/>
            <person name="Cooper D.N."/>
            <person name="Giardine B."/>
            <person name="Hsu F."/>
            <person name="Kent W.J."/>
            <person name="Lesk A."/>
            <person name="Nelson D.L."/>
            <person name="O'brien W.E."/>
            <person name="Pruefer K."/>
            <person name="Stenson P.D."/>
            <person name="Wallace J.C."/>
            <person name="Ke H."/>
            <person name="Liu X.-M."/>
            <person name="Wang P."/>
            <person name="Xiang A.P."/>
            <person name="Yang F."/>
            <person name="Barber G.P."/>
            <person name="Haussler D."/>
            <person name="Karolchik D."/>
            <person name="Kern A.D."/>
            <person name="Kuhn R.M."/>
            <person name="Smith K.E."/>
            <person name="Zwieg A.S."/>
        </authorList>
    </citation>
    <scope>NUCLEOTIDE SEQUENCE [LARGE SCALE GENOMIC DNA]</scope>
    <source>
        <strain evidence="2">17573</strain>
    </source>
</reference>
<reference evidence="1" key="2">
    <citation type="submission" date="2019-01" db="EMBL/GenBank/DDBJ databases">
        <authorList>
            <person name="Graves T."/>
            <person name="Eichler E.E."/>
            <person name="Wilson R.K."/>
        </authorList>
    </citation>
    <scope>NUCLEOTIDE SEQUENCE [LARGE SCALE GENOMIC DNA]</scope>
    <source>
        <strain evidence="1">17573</strain>
    </source>
</reference>
<dbReference type="Ensembl" id="ENSMMUT00000105219.1">
    <property type="protein sequence ID" value="ENSMMUP00000078390.1"/>
    <property type="gene ID" value="ENSMMUG00000055513.1"/>
</dbReference>
<dbReference type="PANTHER" id="PTHR46254">
    <property type="entry name" value="PROTEIN GVQW1-RELATED"/>
    <property type="match status" value="1"/>
</dbReference>
<accession>A0A5F8AN61</accession>